<keyword evidence="2" id="KW-0732">Signal</keyword>
<evidence type="ECO:0000313" key="5">
    <source>
        <dbReference type="Proteomes" id="UP000283786"/>
    </source>
</evidence>
<dbReference type="CDD" id="cd13603">
    <property type="entry name" value="PBP2_TRAP_Siap_TeaA_like"/>
    <property type="match status" value="1"/>
</dbReference>
<dbReference type="Proteomes" id="UP000283786">
    <property type="component" value="Chromosome"/>
</dbReference>
<keyword evidence="3" id="KW-0574">Periplasm</keyword>
<evidence type="ECO:0000256" key="1">
    <source>
        <dbReference type="ARBA" id="ARBA00004418"/>
    </source>
</evidence>
<dbReference type="InterPro" id="IPR018389">
    <property type="entry name" value="DctP_fam"/>
</dbReference>
<dbReference type="RefSeq" id="WP_119839005.1">
    <property type="nucleotide sequence ID" value="NZ_CP060436.1"/>
</dbReference>
<dbReference type="InterPro" id="IPR038404">
    <property type="entry name" value="TRAP_DctP_sf"/>
</dbReference>
<dbReference type="AlphaFoldDB" id="A0A418SHJ8"/>
<dbReference type="Pfam" id="PF03480">
    <property type="entry name" value="DctP"/>
    <property type="match status" value="1"/>
</dbReference>
<accession>A0A418SHJ8</accession>
<protein>
    <submittedName>
        <fullName evidence="4">Uncharacterized protein</fullName>
    </submittedName>
</protein>
<sequence>MSALHRITFGGYQGPASVHTRGAEAFAAALSRLTDGRAEVVLRPNITTEGRKAADLLDMVEQGEIDGCYFSSSYMAGRVASLALFDMPFAAPERETLFAKLDGALGDQIAEDVARQTGFAVLGFWDNGLRHVSGPRALNGPGDCAGLSLRTLASEDHQRAFRALGFDPRVIDVKDLATAVEAGEVDAQENPLTNIYNFGLHRAQPEITLTGHLQGVAPVWFHRATVESWPEDLHRAIRAAMAEAGLAQRGFAKADDSGCTDALLADGCRLHSLSADQQAAFRDAVAAENARTRDRIDRAALDLFEQPQEITA</sequence>
<dbReference type="NCBIfam" id="NF037995">
    <property type="entry name" value="TRAP_S1"/>
    <property type="match status" value="1"/>
</dbReference>
<evidence type="ECO:0000313" key="4">
    <source>
        <dbReference type="EMBL" id="QPM90474.1"/>
    </source>
</evidence>
<keyword evidence="5" id="KW-1185">Reference proteome</keyword>
<dbReference type="OrthoDB" id="9803763at2"/>
<dbReference type="KEGG" id="palw:PSAL_017130"/>
<proteinExistence type="predicted"/>
<dbReference type="GO" id="GO:0042597">
    <property type="term" value="C:periplasmic space"/>
    <property type="evidence" value="ECO:0007669"/>
    <property type="project" value="UniProtKB-SubCell"/>
</dbReference>
<dbReference type="PANTHER" id="PTHR33376">
    <property type="match status" value="1"/>
</dbReference>
<dbReference type="PANTHER" id="PTHR33376:SF4">
    <property type="entry name" value="SIALIC ACID-BINDING PERIPLASMIC PROTEIN SIAP"/>
    <property type="match status" value="1"/>
</dbReference>
<gene>
    <name evidence="4" type="ORF">PSAL_017130</name>
</gene>
<dbReference type="EMBL" id="CP060436">
    <property type="protein sequence ID" value="QPM90474.1"/>
    <property type="molecule type" value="Genomic_DNA"/>
</dbReference>
<name>A0A418SHJ8_9RHOB</name>
<organism evidence="4 5">
    <name type="scientific">Pseudooceanicola algae</name>
    <dbReference type="NCBI Taxonomy" id="1537215"/>
    <lineage>
        <taxon>Bacteria</taxon>
        <taxon>Pseudomonadati</taxon>
        <taxon>Pseudomonadota</taxon>
        <taxon>Alphaproteobacteria</taxon>
        <taxon>Rhodobacterales</taxon>
        <taxon>Paracoccaceae</taxon>
        <taxon>Pseudooceanicola</taxon>
    </lineage>
</organism>
<comment type="subcellular location">
    <subcellularLocation>
        <location evidence="1">Periplasm</location>
    </subcellularLocation>
</comment>
<dbReference type="Gene3D" id="3.40.190.170">
    <property type="entry name" value="Bacterial extracellular solute-binding protein, family 7"/>
    <property type="match status" value="1"/>
</dbReference>
<evidence type="ECO:0000256" key="2">
    <source>
        <dbReference type="ARBA" id="ARBA00022729"/>
    </source>
</evidence>
<reference evidence="4 5" key="1">
    <citation type="submission" date="2020-08" db="EMBL/GenBank/DDBJ databases">
        <title>Genome sequence of Rhodobacteraceae bacterium Lw-13e.</title>
        <authorList>
            <person name="Poehlein A."/>
            <person name="Wolter L."/>
            <person name="Daniel R."/>
            <person name="Brinkhoff T."/>
        </authorList>
    </citation>
    <scope>NUCLEOTIDE SEQUENCE [LARGE SCALE GENOMIC DNA]</scope>
    <source>
        <strain evidence="4 5">Lw-13e</strain>
    </source>
</reference>
<dbReference type="GO" id="GO:0055085">
    <property type="term" value="P:transmembrane transport"/>
    <property type="evidence" value="ECO:0007669"/>
    <property type="project" value="InterPro"/>
</dbReference>
<evidence type="ECO:0000256" key="3">
    <source>
        <dbReference type="ARBA" id="ARBA00022764"/>
    </source>
</evidence>